<comment type="caution">
    <text evidence="1">The sequence shown here is derived from an EMBL/GenBank/DDBJ whole genome shotgun (WGS) entry which is preliminary data.</text>
</comment>
<reference evidence="1 2" key="1">
    <citation type="journal article" date="2020" name="BMC Genomics">
        <title>Intraspecific diversification of the crop wild relative Brassica cretica Lam. using demographic model selection.</title>
        <authorList>
            <person name="Kioukis A."/>
            <person name="Michalopoulou V.A."/>
            <person name="Briers L."/>
            <person name="Pirintsos S."/>
            <person name="Studholme D.J."/>
            <person name="Pavlidis P."/>
            <person name="Sarris P.F."/>
        </authorList>
    </citation>
    <scope>NUCLEOTIDE SEQUENCE [LARGE SCALE GENOMIC DNA]</scope>
    <source>
        <strain evidence="2">cv. PFS-1207/04</strain>
    </source>
</reference>
<keyword evidence="2" id="KW-1185">Reference proteome</keyword>
<organism evidence="1 2">
    <name type="scientific">Brassica cretica</name>
    <name type="common">Mustard</name>
    <dbReference type="NCBI Taxonomy" id="69181"/>
    <lineage>
        <taxon>Eukaryota</taxon>
        <taxon>Viridiplantae</taxon>
        <taxon>Streptophyta</taxon>
        <taxon>Embryophyta</taxon>
        <taxon>Tracheophyta</taxon>
        <taxon>Spermatophyta</taxon>
        <taxon>Magnoliopsida</taxon>
        <taxon>eudicotyledons</taxon>
        <taxon>Gunneridae</taxon>
        <taxon>Pentapetalae</taxon>
        <taxon>rosids</taxon>
        <taxon>malvids</taxon>
        <taxon>Brassicales</taxon>
        <taxon>Brassicaceae</taxon>
        <taxon>Brassiceae</taxon>
        <taxon>Brassica</taxon>
    </lineage>
</organism>
<proteinExistence type="predicted"/>
<dbReference type="EMBL" id="QGKV02001556">
    <property type="protein sequence ID" value="KAF3518612.1"/>
    <property type="molecule type" value="Genomic_DNA"/>
</dbReference>
<accession>A0ABQ7AX55</accession>
<sequence>MWRLLWFTDAVITSELFGFATWEASSTAYLLLVPLVHISSVGRGTNGIGSHCFKLRAVPQWRLIKH</sequence>
<evidence type="ECO:0000313" key="2">
    <source>
        <dbReference type="Proteomes" id="UP000266723"/>
    </source>
</evidence>
<name>A0ABQ7AX55_BRACR</name>
<gene>
    <name evidence="1" type="ORF">DY000_02063903</name>
</gene>
<evidence type="ECO:0008006" key="3">
    <source>
        <dbReference type="Google" id="ProtNLM"/>
    </source>
</evidence>
<protein>
    <recommendedName>
        <fullName evidence="3">Secreted protein</fullName>
    </recommendedName>
</protein>
<dbReference type="Proteomes" id="UP000266723">
    <property type="component" value="Unassembled WGS sequence"/>
</dbReference>
<evidence type="ECO:0000313" key="1">
    <source>
        <dbReference type="EMBL" id="KAF3518612.1"/>
    </source>
</evidence>